<dbReference type="InterPro" id="IPR029016">
    <property type="entry name" value="GAF-like_dom_sf"/>
</dbReference>
<dbReference type="Gene3D" id="1.10.10.10">
    <property type="entry name" value="Winged helix-like DNA-binding domain superfamily/Winged helix DNA-binding domain"/>
    <property type="match status" value="1"/>
</dbReference>
<proteinExistence type="predicted"/>
<evidence type="ECO:0000256" key="2">
    <source>
        <dbReference type="ARBA" id="ARBA00023125"/>
    </source>
</evidence>
<dbReference type="PANTHER" id="PTHR30136">
    <property type="entry name" value="HELIX-TURN-HELIX TRANSCRIPTIONAL REGULATOR, ICLR FAMILY"/>
    <property type="match status" value="1"/>
</dbReference>
<accession>A0A1H1NW11</accession>
<dbReference type="Proteomes" id="UP000199482">
    <property type="component" value="Chromosome I"/>
</dbReference>
<name>A0A1H1NW11_9MICO</name>
<keyword evidence="1" id="KW-0805">Transcription regulation</keyword>
<protein>
    <submittedName>
        <fullName evidence="5">DNA-binding transcriptional regulator, IclR family</fullName>
    </submittedName>
</protein>
<dbReference type="GO" id="GO:0003700">
    <property type="term" value="F:DNA-binding transcription factor activity"/>
    <property type="evidence" value="ECO:0007669"/>
    <property type="project" value="TreeGrafter"/>
</dbReference>
<evidence type="ECO:0000313" key="6">
    <source>
        <dbReference type="Proteomes" id="UP000199482"/>
    </source>
</evidence>
<dbReference type="GO" id="GO:0045892">
    <property type="term" value="P:negative regulation of DNA-templated transcription"/>
    <property type="evidence" value="ECO:0007669"/>
    <property type="project" value="TreeGrafter"/>
</dbReference>
<feature type="domain" description="IclR-ED" evidence="4">
    <location>
        <begin position="78"/>
        <end position="257"/>
    </location>
</feature>
<dbReference type="InterPro" id="IPR050707">
    <property type="entry name" value="HTH_MetabolicPath_Reg"/>
</dbReference>
<dbReference type="PROSITE" id="PS51078">
    <property type="entry name" value="ICLR_ED"/>
    <property type="match status" value="1"/>
</dbReference>
<dbReference type="InterPro" id="IPR036388">
    <property type="entry name" value="WH-like_DNA-bd_sf"/>
</dbReference>
<dbReference type="AlphaFoldDB" id="A0A1H1NW11"/>
<dbReference type="InterPro" id="IPR036390">
    <property type="entry name" value="WH_DNA-bd_sf"/>
</dbReference>
<dbReference type="Gene3D" id="3.30.450.40">
    <property type="match status" value="1"/>
</dbReference>
<keyword evidence="3" id="KW-0804">Transcription</keyword>
<dbReference type="GO" id="GO:0003677">
    <property type="term" value="F:DNA binding"/>
    <property type="evidence" value="ECO:0007669"/>
    <property type="project" value="UniProtKB-KW"/>
</dbReference>
<dbReference type="SUPFAM" id="SSF55781">
    <property type="entry name" value="GAF domain-like"/>
    <property type="match status" value="1"/>
</dbReference>
<dbReference type="Pfam" id="PF01614">
    <property type="entry name" value="IclR_C"/>
    <property type="match status" value="1"/>
</dbReference>
<evidence type="ECO:0000256" key="3">
    <source>
        <dbReference type="ARBA" id="ARBA00023163"/>
    </source>
</evidence>
<dbReference type="SMART" id="SM00346">
    <property type="entry name" value="HTH_ICLR"/>
    <property type="match status" value="1"/>
</dbReference>
<dbReference type="EMBL" id="LT629755">
    <property type="protein sequence ID" value="SDS03171.1"/>
    <property type="molecule type" value="Genomic_DNA"/>
</dbReference>
<evidence type="ECO:0000259" key="4">
    <source>
        <dbReference type="PROSITE" id="PS51078"/>
    </source>
</evidence>
<evidence type="ECO:0000256" key="1">
    <source>
        <dbReference type="ARBA" id="ARBA00023015"/>
    </source>
</evidence>
<reference evidence="6" key="1">
    <citation type="submission" date="2016-10" db="EMBL/GenBank/DDBJ databases">
        <authorList>
            <person name="Varghese N."/>
            <person name="Submissions S."/>
        </authorList>
    </citation>
    <scope>NUCLEOTIDE SEQUENCE [LARGE SCALE GENOMIC DNA]</scope>
    <source>
        <strain evidence="6">CPCC 202695</strain>
    </source>
</reference>
<evidence type="ECO:0000313" key="5">
    <source>
        <dbReference type="EMBL" id="SDS03171.1"/>
    </source>
</evidence>
<dbReference type="STRING" id="589382.SAMN04489721_0669"/>
<organism evidence="5 6">
    <name type="scientific">Agromyces flavus</name>
    <dbReference type="NCBI Taxonomy" id="589382"/>
    <lineage>
        <taxon>Bacteria</taxon>
        <taxon>Bacillati</taxon>
        <taxon>Actinomycetota</taxon>
        <taxon>Actinomycetes</taxon>
        <taxon>Micrococcales</taxon>
        <taxon>Microbacteriaceae</taxon>
        <taxon>Agromyces</taxon>
    </lineage>
</organism>
<dbReference type="Pfam" id="PF09339">
    <property type="entry name" value="HTH_IclR"/>
    <property type="match status" value="1"/>
</dbReference>
<sequence>MRLPYDVRMSGGGADSRSVAEKLFAIADAFAGRESLGLTEIASRARLPLSTAHRLVREWVAWGGLVRGDDGRYRVGMRLWRLGVRQPTALRLRRIAMPYLEDLLEATGEHVHLAVRDGLGAIYLERLSGPGAVPVISDVGSRLPLHATGVGLVLLAHAPIEVFDEVLASGPRKYLPNTLTEERDLRRRLAEIRSFGISTSVEELTSGAFSVAAPVRDATGEVVAAVSIIAHVERVAEPQFALGVRMAARGISSALGYRPQGE</sequence>
<keyword evidence="2 5" id="KW-0238">DNA-binding</keyword>
<dbReference type="PANTHER" id="PTHR30136:SF24">
    <property type="entry name" value="HTH-TYPE TRANSCRIPTIONAL REPRESSOR ALLR"/>
    <property type="match status" value="1"/>
</dbReference>
<dbReference type="InterPro" id="IPR005471">
    <property type="entry name" value="Tscrpt_reg_IclR_N"/>
</dbReference>
<gene>
    <name evidence="5" type="ORF">SAMN04489721_0669</name>
</gene>
<dbReference type="InterPro" id="IPR014757">
    <property type="entry name" value="Tscrpt_reg_IclR_C"/>
</dbReference>
<dbReference type="SUPFAM" id="SSF46785">
    <property type="entry name" value="Winged helix' DNA-binding domain"/>
    <property type="match status" value="1"/>
</dbReference>